<reference evidence="3" key="1">
    <citation type="journal article" date="2019" name="Int. J. Syst. Evol. Microbiol.">
        <title>The Global Catalogue of Microorganisms (GCM) 10K type strain sequencing project: providing services to taxonomists for standard genome sequencing and annotation.</title>
        <authorList>
            <consortium name="The Broad Institute Genomics Platform"/>
            <consortium name="The Broad Institute Genome Sequencing Center for Infectious Disease"/>
            <person name="Wu L."/>
            <person name="Ma J."/>
        </authorList>
    </citation>
    <scope>NUCLEOTIDE SEQUENCE [LARGE SCALE GENOMIC DNA]</scope>
    <source>
        <strain evidence="3">JCM 31696</strain>
    </source>
</reference>
<accession>A0ABW3CM17</accession>
<protein>
    <recommendedName>
        <fullName evidence="4">DUF4190 domain-containing protein</fullName>
    </recommendedName>
</protein>
<evidence type="ECO:0008006" key="4">
    <source>
        <dbReference type="Google" id="ProtNLM"/>
    </source>
</evidence>
<organism evidence="2 3">
    <name type="scientific">Actinomadura adrarensis</name>
    <dbReference type="NCBI Taxonomy" id="1819600"/>
    <lineage>
        <taxon>Bacteria</taxon>
        <taxon>Bacillati</taxon>
        <taxon>Actinomycetota</taxon>
        <taxon>Actinomycetes</taxon>
        <taxon>Streptosporangiales</taxon>
        <taxon>Thermomonosporaceae</taxon>
        <taxon>Actinomadura</taxon>
    </lineage>
</organism>
<gene>
    <name evidence="2" type="ORF">ACFQ07_25230</name>
</gene>
<evidence type="ECO:0000256" key="1">
    <source>
        <dbReference type="SAM" id="Phobius"/>
    </source>
</evidence>
<keyword evidence="3" id="KW-1185">Reference proteome</keyword>
<dbReference type="Proteomes" id="UP001597083">
    <property type="component" value="Unassembled WGS sequence"/>
</dbReference>
<dbReference type="EMBL" id="JBHTIR010003665">
    <property type="protein sequence ID" value="MFD0855569.1"/>
    <property type="molecule type" value="Genomic_DNA"/>
</dbReference>
<name>A0ABW3CM17_9ACTN</name>
<feature type="transmembrane region" description="Helical" evidence="1">
    <location>
        <begin position="79"/>
        <end position="101"/>
    </location>
</feature>
<feature type="transmembrane region" description="Helical" evidence="1">
    <location>
        <begin position="45"/>
        <end position="67"/>
    </location>
</feature>
<keyword evidence="1" id="KW-0812">Transmembrane</keyword>
<proteinExistence type="predicted"/>
<evidence type="ECO:0000313" key="2">
    <source>
        <dbReference type="EMBL" id="MFD0855569.1"/>
    </source>
</evidence>
<keyword evidence="1" id="KW-1133">Transmembrane helix</keyword>
<sequence>MLDVTISWTAELFQHVVWLASQPIPTPSSSTEPPGADAFRTLLGWAVWGAFLCCVGGFIIIGARMGIQHKRGEGGNHMGSLVIVGFACVIIALAATIVTNISEVAK</sequence>
<evidence type="ECO:0000313" key="3">
    <source>
        <dbReference type="Proteomes" id="UP001597083"/>
    </source>
</evidence>
<keyword evidence="1" id="KW-0472">Membrane</keyword>
<comment type="caution">
    <text evidence="2">The sequence shown here is derived from an EMBL/GenBank/DDBJ whole genome shotgun (WGS) entry which is preliminary data.</text>
</comment>